<gene>
    <name evidence="3" type="ORF">HF086_010497</name>
</gene>
<organism evidence="3 4">
    <name type="scientific">Spodoptera exigua</name>
    <name type="common">Beet armyworm</name>
    <name type="synonym">Noctua fulgens</name>
    <dbReference type="NCBI Taxonomy" id="7107"/>
    <lineage>
        <taxon>Eukaryota</taxon>
        <taxon>Metazoa</taxon>
        <taxon>Ecdysozoa</taxon>
        <taxon>Arthropoda</taxon>
        <taxon>Hexapoda</taxon>
        <taxon>Insecta</taxon>
        <taxon>Pterygota</taxon>
        <taxon>Neoptera</taxon>
        <taxon>Endopterygota</taxon>
        <taxon>Lepidoptera</taxon>
        <taxon>Glossata</taxon>
        <taxon>Ditrysia</taxon>
        <taxon>Noctuoidea</taxon>
        <taxon>Noctuidae</taxon>
        <taxon>Amphipyrinae</taxon>
        <taxon>Spodoptera</taxon>
    </lineage>
</organism>
<feature type="domain" description="Protein kinase" evidence="2">
    <location>
        <begin position="106"/>
        <end position="159"/>
    </location>
</feature>
<protein>
    <recommendedName>
        <fullName evidence="2">Protein kinase domain-containing protein</fullName>
    </recommendedName>
</protein>
<sequence>MLESRSTAYQEDGPAAKRIALDLSLGAPAAAGTTATAAAGPNVAAVPKTAASGSRPVVASPRPGTAGSRSGSAGSRSASAGIKPGRCACAGVAGVCNLCSVRGAPRAARAGTQGFRPPEVLLKYPHQTTAVDNWAAGVVLASALTARYPFFRASDDVAALAELADLVGTEPLQRAAASLGALSLPNSILYT</sequence>
<dbReference type="InterPro" id="IPR011009">
    <property type="entry name" value="Kinase-like_dom_sf"/>
</dbReference>
<evidence type="ECO:0000256" key="1">
    <source>
        <dbReference type="SAM" id="MobiDB-lite"/>
    </source>
</evidence>
<feature type="region of interest" description="Disordered" evidence="1">
    <location>
        <begin position="47"/>
        <end position="81"/>
    </location>
</feature>
<dbReference type="Pfam" id="PF00069">
    <property type="entry name" value="Pkinase"/>
    <property type="match status" value="1"/>
</dbReference>
<comment type="caution">
    <text evidence="3">The sequence shown here is derived from an EMBL/GenBank/DDBJ whole genome shotgun (WGS) entry which is preliminary data.</text>
</comment>
<name>A0A922MTG2_SPOEX</name>
<dbReference type="Proteomes" id="UP000814243">
    <property type="component" value="Unassembled WGS sequence"/>
</dbReference>
<dbReference type="GO" id="GO:0004672">
    <property type="term" value="F:protein kinase activity"/>
    <property type="evidence" value="ECO:0007669"/>
    <property type="project" value="InterPro"/>
</dbReference>
<dbReference type="EMBL" id="JACEFF010000207">
    <property type="protein sequence ID" value="KAH9641985.1"/>
    <property type="molecule type" value="Genomic_DNA"/>
</dbReference>
<accession>A0A922MTG2</accession>
<evidence type="ECO:0000313" key="3">
    <source>
        <dbReference type="EMBL" id="KAH9641985.1"/>
    </source>
</evidence>
<feature type="compositionally biased region" description="Low complexity" evidence="1">
    <location>
        <begin position="66"/>
        <end position="81"/>
    </location>
</feature>
<evidence type="ECO:0000259" key="2">
    <source>
        <dbReference type="Pfam" id="PF00069"/>
    </source>
</evidence>
<dbReference type="AlphaFoldDB" id="A0A922MTG2"/>
<dbReference type="SUPFAM" id="SSF56112">
    <property type="entry name" value="Protein kinase-like (PK-like)"/>
    <property type="match status" value="1"/>
</dbReference>
<dbReference type="Gene3D" id="1.10.510.10">
    <property type="entry name" value="Transferase(Phosphotransferase) domain 1"/>
    <property type="match status" value="1"/>
</dbReference>
<evidence type="ECO:0000313" key="4">
    <source>
        <dbReference type="Proteomes" id="UP000814243"/>
    </source>
</evidence>
<dbReference type="InterPro" id="IPR000719">
    <property type="entry name" value="Prot_kinase_dom"/>
</dbReference>
<reference evidence="3" key="1">
    <citation type="journal article" date="2021" name="G3 (Bethesda)">
        <title>Genome and transcriptome analysis of the beet armyworm Spodoptera exigua reveals targets for pest control. .</title>
        <authorList>
            <person name="Simon S."/>
            <person name="Breeschoten T."/>
            <person name="Jansen H.J."/>
            <person name="Dirks R.P."/>
            <person name="Schranz M.E."/>
            <person name="Ros V.I.D."/>
        </authorList>
    </citation>
    <scope>NUCLEOTIDE SEQUENCE</scope>
    <source>
        <strain evidence="3">TB_SE_WUR_2020</strain>
    </source>
</reference>
<dbReference type="GO" id="GO:0005524">
    <property type="term" value="F:ATP binding"/>
    <property type="evidence" value="ECO:0007669"/>
    <property type="project" value="InterPro"/>
</dbReference>
<proteinExistence type="predicted"/>